<dbReference type="Proteomes" id="UP000095283">
    <property type="component" value="Unplaced"/>
</dbReference>
<feature type="signal peptide" evidence="1">
    <location>
        <begin position="1"/>
        <end position="21"/>
    </location>
</feature>
<reference evidence="3" key="1">
    <citation type="submission" date="2016-11" db="UniProtKB">
        <authorList>
            <consortium name="WormBaseParasite"/>
        </authorList>
    </citation>
    <scope>IDENTIFICATION</scope>
</reference>
<name>A0A1I7XEE3_HETBA</name>
<organism evidence="2 3">
    <name type="scientific">Heterorhabditis bacteriophora</name>
    <name type="common">Entomopathogenic nematode worm</name>
    <dbReference type="NCBI Taxonomy" id="37862"/>
    <lineage>
        <taxon>Eukaryota</taxon>
        <taxon>Metazoa</taxon>
        <taxon>Ecdysozoa</taxon>
        <taxon>Nematoda</taxon>
        <taxon>Chromadorea</taxon>
        <taxon>Rhabditida</taxon>
        <taxon>Rhabditina</taxon>
        <taxon>Rhabditomorpha</taxon>
        <taxon>Strongyloidea</taxon>
        <taxon>Heterorhabditidae</taxon>
        <taxon>Heterorhabditis</taxon>
    </lineage>
</organism>
<evidence type="ECO:0000313" key="2">
    <source>
        <dbReference type="Proteomes" id="UP000095283"/>
    </source>
</evidence>
<dbReference type="AlphaFoldDB" id="A0A1I7XEE3"/>
<protein>
    <submittedName>
        <fullName evidence="3">PIPK domain-containing protein</fullName>
    </submittedName>
</protein>
<keyword evidence="1" id="KW-0732">Signal</keyword>
<proteinExistence type="predicted"/>
<dbReference type="WBParaSite" id="Hba_16083">
    <property type="protein sequence ID" value="Hba_16083"/>
    <property type="gene ID" value="Hba_16083"/>
</dbReference>
<accession>A0A1I7XEE3</accession>
<feature type="chain" id="PRO_5009311198" evidence="1">
    <location>
        <begin position="22"/>
        <end position="64"/>
    </location>
</feature>
<evidence type="ECO:0000256" key="1">
    <source>
        <dbReference type="SAM" id="SignalP"/>
    </source>
</evidence>
<sequence>MDRSAGFSCASVLFLVNKIFGGCYLADLVGQYSVLQNLSTYGTSRDDRRKFVAIVELRQYFQVK</sequence>
<keyword evidence="2" id="KW-1185">Reference proteome</keyword>
<evidence type="ECO:0000313" key="3">
    <source>
        <dbReference type="WBParaSite" id="Hba_16083"/>
    </source>
</evidence>